<feature type="signal peptide" evidence="2">
    <location>
        <begin position="1"/>
        <end position="22"/>
    </location>
</feature>
<gene>
    <name evidence="3" type="ORF">RM50_19535</name>
</gene>
<comment type="caution">
    <text evidence="3">The sequence shown here is derived from an EMBL/GenBank/DDBJ whole genome shotgun (WGS) entry which is preliminary data.</text>
</comment>
<accession>A0A0B4D1Q7</accession>
<dbReference type="RefSeq" id="WP_043456073.1">
    <property type="nucleotide sequence ID" value="NZ_JWTB01000048.1"/>
</dbReference>
<reference evidence="3 4" key="1">
    <citation type="submission" date="2014-12" db="EMBL/GenBank/DDBJ databases">
        <title>Genome sequencing of Arthrobacter phenanthrenivorans SWC37.</title>
        <authorList>
            <person name="Tan P.W."/>
            <person name="Chan K.-G."/>
        </authorList>
    </citation>
    <scope>NUCLEOTIDE SEQUENCE [LARGE SCALE GENOMIC DNA]</scope>
    <source>
        <strain evidence="3 4">SWC37</strain>
    </source>
</reference>
<proteinExistence type="predicted"/>
<keyword evidence="2" id="KW-0732">Signal</keyword>
<evidence type="ECO:0000256" key="1">
    <source>
        <dbReference type="SAM" id="MobiDB-lite"/>
    </source>
</evidence>
<dbReference type="Proteomes" id="UP000031196">
    <property type="component" value="Unassembled WGS sequence"/>
</dbReference>
<dbReference type="PROSITE" id="PS51257">
    <property type="entry name" value="PROKAR_LIPOPROTEIN"/>
    <property type="match status" value="1"/>
</dbReference>
<evidence type="ECO:0000313" key="3">
    <source>
        <dbReference type="EMBL" id="KIC62522.1"/>
    </source>
</evidence>
<organism evidence="3 4">
    <name type="scientific">Pseudarthrobacter phenanthrenivorans</name>
    <name type="common">Arthrobacter phenanthrenivorans</name>
    <dbReference type="NCBI Taxonomy" id="361575"/>
    <lineage>
        <taxon>Bacteria</taxon>
        <taxon>Bacillati</taxon>
        <taxon>Actinomycetota</taxon>
        <taxon>Actinomycetes</taxon>
        <taxon>Micrococcales</taxon>
        <taxon>Micrococcaceae</taxon>
        <taxon>Pseudarthrobacter</taxon>
    </lineage>
</organism>
<feature type="chain" id="PRO_5039053490" description="Lipoprotein" evidence="2">
    <location>
        <begin position="23"/>
        <end position="172"/>
    </location>
</feature>
<sequence length="172" mass="16952">MKNPVSAASIAALAALAGCALSGCSVSTPAPAESAQATVPATAPAATAQPATAQARDSAQARAADSPSSAAGGGMATREACELFNKLLVDYAAVPPTDSNGYEDVYLKAQDAKDRVSGDLRGLFASLGLLAIDHSSAAGTGGKPAKESQDAVRDAVFANSAACTAEGVTLRL</sequence>
<feature type="region of interest" description="Disordered" evidence="1">
    <location>
        <begin position="27"/>
        <end position="74"/>
    </location>
</feature>
<evidence type="ECO:0000313" key="4">
    <source>
        <dbReference type="Proteomes" id="UP000031196"/>
    </source>
</evidence>
<dbReference type="EMBL" id="JWTB01000048">
    <property type="protein sequence ID" value="KIC62522.1"/>
    <property type="molecule type" value="Genomic_DNA"/>
</dbReference>
<protein>
    <recommendedName>
        <fullName evidence="5">Lipoprotein</fullName>
    </recommendedName>
</protein>
<dbReference type="OrthoDB" id="4949867at2"/>
<name>A0A0B4D1Q7_PSEPS</name>
<feature type="compositionally biased region" description="Low complexity" evidence="1">
    <location>
        <begin position="35"/>
        <end position="70"/>
    </location>
</feature>
<evidence type="ECO:0000256" key="2">
    <source>
        <dbReference type="SAM" id="SignalP"/>
    </source>
</evidence>
<dbReference type="AlphaFoldDB" id="A0A0B4D1Q7"/>
<evidence type="ECO:0008006" key="5">
    <source>
        <dbReference type="Google" id="ProtNLM"/>
    </source>
</evidence>